<proteinExistence type="predicted"/>
<organism evidence="2 3">
    <name type="scientific">Malus baccata</name>
    <name type="common">Siberian crab apple</name>
    <name type="synonym">Pyrus baccata</name>
    <dbReference type="NCBI Taxonomy" id="106549"/>
    <lineage>
        <taxon>Eukaryota</taxon>
        <taxon>Viridiplantae</taxon>
        <taxon>Streptophyta</taxon>
        <taxon>Embryophyta</taxon>
        <taxon>Tracheophyta</taxon>
        <taxon>Spermatophyta</taxon>
        <taxon>Magnoliopsida</taxon>
        <taxon>eudicotyledons</taxon>
        <taxon>Gunneridae</taxon>
        <taxon>Pentapetalae</taxon>
        <taxon>rosids</taxon>
        <taxon>fabids</taxon>
        <taxon>Rosales</taxon>
        <taxon>Rosaceae</taxon>
        <taxon>Amygdaloideae</taxon>
        <taxon>Maleae</taxon>
        <taxon>Malus</taxon>
    </lineage>
</organism>
<feature type="region of interest" description="Disordered" evidence="1">
    <location>
        <begin position="49"/>
        <end position="74"/>
    </location>
</feature>
<feature type="compositionally biased region" description="Basic and acidic residues" evidence="1">
    <location>
        <begin position="56"/>
        <end position="68"/>
    </location>
</feature>
<keyword evidence="3" id="KW-1185">Reference proteome</keyword>
<dbReference type="PANTHER" id="PTHR36736:SF1">
    <property type="entry name" value="OS03G0100030 PROTEIN"/>
    <property type="match status" value="1"/>
</dbReference>
<dbReference type="AlphaFoldDB" id="A0A540NAI0"/>
<evidence type="ECO:0000256" key="1">
    <source>
        <dbReference type="SAM" id="MobiDB-lite"/>
    </source>
</evidence>
<comment type="caution">
    <text evidence="2">The sequence shown here is derived from an EMBL/GenBank/DDBJ whole genome shotgun (WGS) entry which is preliminary data.</text>
</comment>
<reference evidence="2 3" key="1">
    <citation type="journal article" date="2019" name="G3 (Bethesda)">
        <title>Sequencing of a Wild Apple (Malus baccata) Genome Unravels the Differences Between Cultivated and Wild Apple Species Regarding Disease Resistance and Cold Tolerance.</title>
        <authorList>
            <person name="Chen X."/>
        </authorList>
    </citation>
    <scope>NUCLEOTIDE SEQUENCE [LARGE SCALE GENOMIC DNA]</scope>
    <source>
        <strain evidence="3">cv. Shandingzi</strain>
        <tissue evidence="2">Leaves</tissue>
    </source>
</reference>
<accession>A0A540NAI0</accession>
<name>A0A540NAI0_MALBA</name>
<evidence type="ECO:0000313" key="3">
    <source>
        <dbReference type="Proteomes" id="UP000315295"/>
    </source>
</evidence>
<dbReference type="EMBL" id="VIEB01000076">
    <property type="protein sequence ID" value="TQE08057.1"/>
    <property type="molecule type" value="Genomic_DNA"/>
</dbReference>
<dbReference type="STRING" id="106549.A0A540NAI0"/>
<evidence type="ECO:0000313" key="2">
    <source>
        <dbReference type="EMBL" id="TQE08057.1"/>
    </source>
</evidence>
<sequence>MELPCISFTVPNPPTVPFCGKLGLCDFPVARKRRTASLDGASRFSVRAVRGSTEQRGSEGIDGRDGESRGGGGFTSPAMEVTTFNSNFGEAEFPVWEKIGAVVRLSYGIGIYGAMAVLGRFICSVTGIDSMGGFQVSLDAIVQGLGYAAPPIMALLFILDIYDGTNHCNDFQQLQVFRCWWLWKCRHDAVINNNLIPPARAIILMQRQCAASNLVMKAEAMREAMGVCIENFFDIDIGVVLVQSCGDVMWKTRVGCNS</sequence>
<dbReference type="PANTHER" id="PTHR36736">
    <property type="entry name" value="OS03G0100030 PROTEIN"/>
    <property type="match status" value="1"/>
</dbReference>
<gene>
    <name evidence="2" type="ORF">C1H46_006331</name>
</gene>
<protein>
    <submittedName>
        <fullName evidence="2">Uncharacterized protein</fullName>
    </submittedName>
</protein>
<dbReference type="Proteomes" id="UP000315295">
    <property type="component" value="Unassembled WGS sequence"/>
</dbReference>